<evidence type="ECO:0000313" key="2">
    <source>
        <dbReference type="WBParaSite" id="SSTP_0000724200.1"/>
    </source>
</evidence>
<proteinExistence type="predicted"/>
<accession>A0A0K0ECM7</accession>
<feature type="transmembrane region" description="Helical" evidence="1">
    <location>
        <begin position="34"/>
        <end position="57"/>
    </location>
</feature>
<keyword evidence="1" id="KW-0472">Membrane</keyword>
<name>A0A0K0ECM7_STRER</name>
<keyword evidence="1" id="KW-0812">Transmembrane</keyword>
<dbReference type="AlphaFoldDB" id="A0A0K0ECM7"/>
<organism evidence="2">
    <name type="scientific">Strongyloides stercoralis</name>
    <name type="common">Threadworm</name>
    <dbReference type="NCBI Taxonomy" id="6248"/>
    <lineage>
        <taxon>Eukaryota</taxon>
        <taxon>Metazoa</taxon>
        <taxon>Ecdysozoa</taxon>
        <taxon>Nematoda</taxon>
        <taxon>Chromadorea</taxon>
        <taxon>Rhabditida</taxon>
        <taxon>Tylenchina</taxon>
        <taxon>Panagrolaimomorpha</taxon>
        <taxon>Strongyloidoidea</taxon>
        <taxon>Strongyloididae</taxon>
        <taxon>Strongyloides</taxon>
    </lineage>
</organism>
<dbReference type="WBParaSite" id="SSTP_0000724200.1">
    <property type="protein sequence ID" value="SSTP_0000724200.1"/>
    <property type="gene ID" value="SSTP_0000724200"/>
</dbReference>
<keyword evidence="1" id="KW-1133">Transmembrane helix</keyword>
<protein>
    <submittedName>
        <fullName evidence="2">Transmembrane protein</fullName>
    </submittedName>
</protein>
<evidence type="ECO:0000256" key="1">
    <source>
        <dbReference type="SAM" id="Phobius"/>
    </source>
</evidence>
<sequence>MKEKILTIITVVSFCLFSLGIILCSIDINIYGSGLYLSLVGVVVFLINVTACIIGMTQDDEDSTAKKMWGRIKRRISLKPDLNKETIKNTQNNRNLLIGQENLNYVNDDIEKINLSVLYENPLNQIKKVDYSKDNMRKKSISEKIGEDLIAIIWYEDDNENESTFL</sequence>
<feature type="transmembrane region" description="Helical" evidence="1">
    <location>
        <begin position="5"/>
        <end position="28"/>
    </location>
</feature>
<reference evidence="2" key="1">
    <citation type="submission" date="2015-08" db="UniProtKB">
        <authorList>
            <consortium name="WormBaseParasite"/>
        </authorList>
    </citation>
    <scope>IDENTIFICATION</scope>
</reference>